<sequence length="367" mass="41236">MPRSRGSEMPQQRQSPRVPLQLRTSSADSDGTHHAVVDRSPKVSDRRSPRNSLHEKKRVTRVTDLESQLGQAQDQLKKLKEQLACAEAAKLEARQELEETKKRIPPDDQTLSEEVTQPEEDKAASENSSTEVVQEVNEPQSDSHCDIPDAWEVVTIVSNTKLDADQALSKEEETRVKLEEEKSAESLKQEEVDKLKDKLEGKERELMFFSMENEILKKRASEAEVNLARSKVMEEEVVLKLTLTQEELRDSRFKAAEALKRVGEVEGAKEALEAEMKRLKVQMEQWKKAANAAAAVLATDGFEVNGRRVSERCGSMDQHIYGGGYVPGYDGFGSPLIGDREDGFDGGKRKGSGIRMFGDLWRKKGQK</sequence>
<feature type="coiled-coil region" evidence="3">
    <location>
        <begin position="255"/>
        <end position="296"/>
    </location>
</feature>
<dbReference type="Proteomes" id="UP001179952">
    <property type="component" value="Unassembled WGS sequence"/>
</dbReference>
<evidence type="ECO:0000256" key="2">
    <source>
        <dbReference type="ARBA" id="ARBA00023054"/>
    </source>
</evidence>
<name>A0AAV9A382_ACOGR</name>
<dbReference type="PANTHER" id="PTHR34224">
    <property type="entry name" value="INTERACTOR OF CONSTITUTIVE ACTIVE ROPS 2, CHLOROPLASTIC-RELATED"/>
    <property type="match status" value="1"/>
</dbReference>
<comment type="caution">
    <text evidence="5">The sequence shown here is derived from an EMBL/GenBank/DDBJ whole genome shotgun (WGS) entry which is preliminary data.</text>
</comment>
<gene>
    <name evidence="5" type="ORF">QJS04_geneDACA017827</name>
</gene>
<keyword evidence="2 3" id="KW-0175">Coiled coil</keyword>
<keyword evidence="6" id="KW-1185">Reference proteome</keyword>
<feature type="compositionally biased region" description="Basic and acidic residues" evidence="4">
    <location>
        <begin position="96"/>
        <end position="106"/>
    </location>
</feature>
<protein>
    <submittedName>
        <fullName evidence="5">Interactor of constitutive active ROPs 4</fullName>
    </submittedName>
</protein>
<evidence type="ECO:0000256" key="3">
    <source>
        <dbReference type="SAM" id="Coils"/>
    </source>
</evidence>
<feature type="compositionally biased region" description="Polar residues" evidence="4">
    <location>
        <begin position="125"/>
        <end position="140"/>
    </location>
</feature>
<evidence type="ECO:0000313" key="6">
    <source>
        <dbReference type="Proteomes" id="UP001179952"/>
    </source>
</evidence>
<feature type="region of interest" description="Disordered" evidence="4">
    <location>
        <begin position="96"/>
        <end position="147"/>
    </location>
</feature>
<dbReference type="EMBL" id="JAUJYN010000014">
    <property type="protein sequence ID" value="KAK1258634.1"/>
    <property type="molecule type" value="Genomic_DNA"/>
</dbReference>
<organism evidence="5 6">
    <name type="scientific">Acorus gramineus</name>
    <name type="common">Dwarf sweet flag</name>
    <dbReference type="NCBI Taxonomy" id="55184"/>
    <lineage>
        <taxon>Eukaryota</taxon>
        <taxon>Viridiplantae</taxon>
        <taxon>Streptophyta</taxon>
        <taxon>Embryophyta</taxon>
        <taxon>Tracheophyta</taxon>
        <taxon>Spermatophyta</taxon>
        <taxon>Magnoliopsida</taxon>
        <taxon>Liliopsida</taxon>
        <taxon>Acoraceae</taxon>
        <taxon>Acorus</taxon>
    </lineage>
</organism>
<dbReference type="InterPro" id="IPR029688">
    <property type="entry name" value="ICR"/>
</dbReference>
<feature type="coiled-coil region" evidence="3">
    <location>
        <begin position="161"/>
        <end position="212"/>
    </location>
</feature>
<accession>A0AAV9A382</accession>
<reference evidence="5" key="2">
    <citation type="submission" date="2023-06" db="EMBL/GenBank/DDBJ databases">
        <authorList>
            <person name="Ma L."/>
            <person name="Liu K.-W."/>
            <person name="Li Z."/>
            <person name="Hsiao Y.-Y."/>
            <person name="Qi Y."/>
            <person name="Fu T."/>
            <person name="Tang G."/>
            <person name="Zhang D."/>
            <person name="Sun W.-H."/>
            <person name="Liu D.-K."/>
            <person name="Li Y."/>
            <person name="Chen G.-Z."/>
            <person name="Liu X.-D."/>
            <person name="Liao X.-Y."/>
            <person name="Jiang Y.-T."/>
            <person name="Yu X."/>
            <person name="Hao Y."/>
            <person name="Huang J."/>
            <person name="Zhao X.-W."/>
            <person name="Ke S."/>
            <person name="Chen Y.-Y."/>
            <person name="Wu W.-L."/>
            <person name="Hsu J.-L."/>
            <person name="Lin Y.-F."/>
            <person name="Huang M.-D."/>
            <person name="Li C.-Y."/>
            <person name="Huang L."/>
            <person name="Wang Z.-W."/>
            <person name="Zhao X."/>
            <person name="Zhong W.-Y."/>
            <person name="Peng D.-H."/>
            <person name="Ahmad S."/>
            <person name="Lan S."/>
            <person name="Zhang J.-S."/>
            <person name="Tsai W.-C."/>
            <person name="Van De Peer Y."/>
            <person name="Liu Z.-J."/>
        </authorList>
    </citation>
    <scope>NUCLEOTIDE SEQUENCE</scope>
    <source>
        <strain evidence="5">SCP</strain>
        <tissue evidence="5">Leaves</tissue>
    </source>
</reference>
<comment type="similarity">
    <text evidence="1">Belongs to the ICR family.</text>
</comment>
<dbReference type="PANTHER" id="PTHR34224:SF2">
    <property type="entry name" value="INTERACTOR OF CONSTITUTIVE ACTIVE ROPS 4"/>
    <property type="match status" value="1"/>
</dbReference>
<dbReference type="AlphaFoldDB" id="A0AAV9A382"/>
<reference evidence="5" key="1">
    <citation type="journal article" date="2023" name="Nat. Commun.">
        <title>Diploid and tetraploid genomes of Acorus and the evolution of monocots.</title>
        <authorList>
            <person name="Ma L."/>
            <person name="Liu K.W."/>
            <person name="Li Z."/>
            <person name="Hsiao Y.Y."/>
            <person name="Qi Y."/>
            <person name="Fu T."/>
            <person name="Tang G.D."/>
            <person name="Zhang D."/>
            <person name="Sun W.H."/>
            <person name="Liu D.K."/>
            <person name="Li Y."/>
            <person name="Chen G.Z."/>
            <person name="Liu X.D."/>
            <person name="Liao X.Y."/>
            <person name="Jiang Y.T."/>
            <person name="Yu X."/>
            <person name="Hao Y."/>
            <person name="Huang J."/>
            <person name="Zhao X.W."/>
            <person name="Ke S."/>
            <person name="Chen Y.Y."/>
            <person name="Wu W.L."/>
            <person name="Hsu J.L."/>
            <person name="Lin Y.F."/>
            <person name="Huang M.D."/>
            <person name="Li C.Y."/>
            <person name="Huang L."/>
            <person name="Wang Z.W."/>
            <person name="Zhao X."/>
            <person name="Zhong W.Y."/>
            <person name="Peng D.H."/>
            <person name="Ahmad S."/>
            <person name="Lan S."/>
            <person name="Zhang J.S."/>
            <person name="Tsai W.C."/>
            <person name="Van de Peer Y."/>
            <person name="Liu Z.J."/>
        </authorList>
    </citation>
    <scope>NUCLEOTIDE SEQUENCE</scope>
    <source>
        <strain evidence="5">SCP</strain>
    </source>
</reference>
<feature type="compositionally biased region" description="Basic and acidic residues" evidence="4">
    <location>
        <begin position="30"/>
        <end position="54"/>
    </location>
</feature>
<evidence type="ECO:0000256" key="1">
    <source>
        <dbReference type="ARBA" id="ARBA00009778"/>
    </source>
</evidence>
<feature type="region of interest" description="Disordered" evidence="4">
    <location>
        <begin position="1"/>
        <end position="69"/>
    </location>
</feature>
<evidence type="ECO:0000313" key="5">
    <source>
        <dbReference type="EMBL" id="KAK1258634.1"/>
    </source>
</evidence>
<proteinExistence type="inferred from homology"/>
<evidence type="ECO:0000256" key="4">
    <source>
        <dbReference type="SAM" id="MobiDB-lite"/>
    </source>
</evidence>